<comment type="similarity">
    <text evidence="2">Belongs to the SLC29A/ENT transporter (TC 2.A.57) family.</text>
</comment>
<dbReference type="PANTHER" id="PTHR10332">
    <property type="entry name" value="EQUILIBRATIVE NUCLEOSIDE TRANSPORTER"/>
    <property type="match status" value="1"/>
</dbReference>
<feature type="transmembrane region" description="Helical" evidence="7">
    <location>
        <begin position="356"/>
        <end position="372"/>
    </location>
</feature>
<dbReference type="GO" id="GO:0005337">
    <property type="term" value="F:nucleoside transmembrane transporter activity"/>
    <property type="evidence" value="ECO:0007669"/>
    <property type="project" value="InterPro"/>
</dbReference>
<dbReference type="Pfam" id="PF01733">
    <property type="entry name" value="Nucleoside_tran"/>
    <property type="match status" value="1"/>
</dbReference>
<dbReference type="InterPro" id="IPR002259">
    <property type="entry name" value="Eqnu_transpt"/>
</dbReference>
<feature type="transmembrane region" description="Helical" evidence="7">
    <location>
        <begin position="486"/>
        <end position="511"/>
    </location>
</feature>
<dbReference type="PRINTS" id="PR01130">
    <property type="entry name" value="DERENTRNSPRT"/>
</dbReference>
<feature type="transmembrane region" description="Helical" evidence="7">
    <location>
        <begin position="85"/>
        <end position="105"/>
    </location>
</feature>
<evidence type="ECO:0000256" key="2">
    <source>
        <dbReference type="ARBA" id="ARBA00007965"/>
    </source>
</evidence>
<feature type="transmembrane region" description="Helical" evidence="7">
    <location>
        <begin position="258"/>
        <end position="279"/>
    </location>
</feature>
<gene>
    <name evidence="8" type="ORF">NQ318_011432</name>
</gene>
<evidence type="ECO:0000256" key="6">
    <source>
        <dbReference type="ARBA" id="ARBA00023136"/>
    </source>
</evidence>
<dbReference type="GO" id="GO:0005886">
    <property type="term" value="C:plasma membrane"/>
    <property type="evidence" value="ECO:0007669"/>
    <property type="project" value="TreeGrafter"/>
</dbReference>
<protein>
    <recommendedName>
        <fullName evidence="10">Equilibrative nucleoside transporter 1</fullName>
    </recommendedName>
</protein>
<evidence type="ECO:0000256" key="5">
    <source>
        <dbReference type="ARBA" id="ARBA00022989"/>
    </source>
</evidence>
<feature type="transmembrane region" description="Helical" evidence="7">
    <location>
        <begin position="450"/>
        <end position="474"/>
    </location>
</feature>
<evidence type="ECO:0000313" key="8">
    <source>
        <dbReference type="EMBL" id="KAJ8954737.1"/>
    </source>
</evidence>
<dbReference type="PANTHER" id="PTHR10332:SF80">
    <property type="entry name" value="EQUILIBRATIVE NUCLEOSIDE TRANSPORTER 2, ISOFORM A"/>
    <property type="match status" value="1"/>
</dbReference>
<organism evidence="8 9">
    <name type="scientific">Aromia moschata</name>
    <dbReference type="NCBI Taxonomy" id="1265417"/>
    <lineage>
        <taxon>Eukaryota</taxon>
        <taxon>Metazoa</taxon>
        <taxon>Ecdysozoa</taxon>
        <taxon>Arthropoda</taxon>
        <taxon>Hexapoda</taxon>
        <taxon>Insecta</taxon>
        <taxon>Pterygota</taxon>
        <taxon>Neoptera</taxon>
        <taxon>Endopterygota</taxon>
        <taxon>Coleoptera</taxon>
        <taxon>Polyphaga</taxon>
        <taxon>Cucujiformia</taxon>
        <taxon>Chrysomeloidea</taxon>
        <taxon>Cerambycidae</taxon>
        <taxon>Cerambycinae</taxon>
        <taxon>Callichromatini</taxon>
        <taxon>Aromia</taxon>
    </lineage>
</organism>
<evidence type="ECO:0000256" key="4">
    <source>
        <dbReference type="ARBA" id="ARBA00022692"/>
    </source>
</evidence>
<evidence type="ECO:0000256" key="1">
    <source>
        <dbReference type="ARBA" id="ARBA00004141"/>
    </source>
</evidence>
<evidence type="ECO:0008006" key="10">
    <source>
        <dbReference type="Google" id="ProtNLM"/>
    </source>
</evidence>
<keyword evidence="3" id="KW-0813">Transport</keyword>
<feature type="transmembrane region" description="Helical" evidence="7">
    <location>
        <begin position="227"/>
        <end position="246"/>
    </location>
</feature>
<dbReference type="Proteomes" id="UP001162162">
    <property type="component" value="Unassembled WGS sequence"/>
</dbReference>
<evidence type="ECO:0000256" key="7">
    <source>
        <dbReference type="SAM" id="Phobius"/>
    </source>
</evidence>
<feature type="transmembrane region" description="Helical" evidence="7">
    <location>
        <begin position="187"/>
        <end position="206"/>
    </location>
</feature>
<dbReference type="AlphaFoldDB" id="A0AAV8YTB6"/>
<feature type="transmembrane region" description="Helical" evidence="7">
    <location>
        <begin position="384"/>
        <end position="406"/>
    </location>
</feature>
<accession>A0AAV8YTB6</accession>
<keyword evidence="5 7" id="KW-1133">Transmembrane helix</keyword>
<comment type="subcellular location">
    <subcellularLocation>
        <location evidence="1">Membrane</location>
        <topology evidence="1">Multi-pass membrane protein</topology>
    </subcellularLocation>
</comment>
<sequence length="517" mass="59899">MSYSREEYLYNEKNGVALQPTQLFNLPFRRAAREETTERTRLQQPVKLQPSWEENNLPEDELNFKNLTMDEASLQLNTPPDKYNLVYITFLIHGIGVLMPWNMFITAKNYFIKYKLSQEYIGFTFPFAYNFMQYLTFSSQVPNVIFNWMNIFVHIGGNLTTRIVWSITIEVIIFILTIILAMTDTSVWPYGFFYITMICVVVLNMANGIYQNTIFGMAAKLPGKYTGAVVLGSNISGTFTAVVDILSSLMTSNTRMAAIYYFITALFILLICFDTYFALPLNRYYRHFELKEKKELEQRRQITKGMNERTPYLYILRKTLPQLYNVFFVFFRHTLSIPGSTRGSSLVSIWVHEPRTVVCVFVTYIFVGIQPYDKEFPIPPNYYTGITCFITFNVFAMIGSWLPTYFIWPSPKYLWIPVTLRVLYIPFYLLCNYQVDGVTRVLPVLVTNDWVYWVVAVTMGLTSGYLSSLGMMYTPRLVEERHAAPAGMFAAAALITGIFTGILMSFLWPWVIEHVGN</sequence>
<reference evidence="8" key="1">
    <citation type="journal article" date="2023" name="Insect Mol. Biol.">
        <title>Genome sequencing provides insights into the evolution of gene families encoding plant cell wall-degrading enzymes in longhorned beetles.</title>
        <authorList>
            <person name="Shin N.R."/>
            <person name="Okamura Y."/>
            <person name="Kirsch R."/>
            <person name="Pauchet Y."/>
        </authorList>
    </citation>
    <scope>NUCLEOTIDE SEQUENCE</scope>
    <source>
        <strain evidence="8">AMC_N1</strain>
    </source>
</reference>
<evidence type="ECO:0000313" key="9">
    <source>
        <dbReference type="Proteomes" id="UP001162162"/>
    </source>
</evidence>
<feature type="transmembrane region" description="Helical" evidence="7">
    <location>
        <begin position="413"/>
        <end position="430"/>
    </location>
</feature>
<proteinExistence type="inferred from homology"/>
<name>A0AAV8YTB6_9CUCU</name>
<comment type="caution">
    <text evidence="8">The sequence shown here is derived from an EMBL/GenBank/DDBJ whole genome shotgun (WGS) entry which is preliminary data.</text>
</comment>
<keyword evidence="6 7" id="KW-0472">Membrane</keyword>
<feature type="transmembrane region" description="Helical" evidence="7">
    <location>
        <begin position="163"/>
        <end position="181"/>
    </location>
</feature>
<dbReference type="PIRSF" id="PIRSF016379">
    <property type="entry name" value="ENT"/>
    <property type="match status" value="1"/>
</dbReference>
<dbReference type="EMBL" id="JAPWTK010000045">
    <property type="protein sequence ID" value="KAJ8954737.1"/>
    <property type="molecule type" value="Genomic_DNA"/>
</dbReference>
<evidence type="ECO:0000256" key="3">
    <source>
        <dbReference type="ARBA" id="ARBA00022448"/>
    </source>
</evidence>
<keyword evidence="4 7" id="KW-0812">Transmembrane</keyword>
<keyword evidence="9" id="KW-1185">Reference proteome</keyword>